<evidence type="ECO:0000313" key="1">
    <source>
        <dbReference type="EMBL" id="GET42813.1"/>
    </source>
</evidence>
<name>A0AAV3XKH4_9CYAN</name>
<organism evidence="1 2">
    <name type="scientific">Microseira wollei NIES-4236</name>
    <dbReference type="NCBI Taxonomy" id="2530354"/>
    <lineage>
        <taxon>Bacteria</taxon>
        <taxon>Bacillati</taxon>
        <taxon>Cyanobacteriota</taxon>
        <taxon>Cyanophyceae</taxon>
        <taxon>Oscillatoriophycideae</taxon>
        <taxon>Aerosakkonematales</taxon>
        <taxon>Aerosakkonemataceae</taxon>
        <taxon>Microseira</taxon>
    </lineage>
</organism>
<dbReference type="EMBL" id="BLAY01000183">
    <property type="protein sequence ID" value="GET42813.1"/>
    <property type="molecule type" value="Genomic_DNA"/>
</dbReference>
<proteinExistence type="predicted"/>
<keyword evidence="2" id="KW-1185">Reference proteome</keyword>
<protein>
    <submittedName>
        <fullName evidence="1">Uncharacterized protein</fullName>
    </submittedName>
</protein>
<reference evidence="1" key="1">
    <citation type="submission" date="2019-10" db="EMBL/GenBank/DDBJ databases">
        <title>Draft genome sequece of Microseira wollei NIES-4236.</title>
        <authorList>
            <person name="Yamaguchi H."/>
            <person name="Suzuki S."/>
            <person name="Kawachi M."/>
        </authorList>
    </citation>
    <scope>NUCLEOTIDE SEQUENCE</scope>
    <source>
        <strain evidence="1">NIES-4236</strain>
    </source>
</reference>
<dbReference type="Proteomes" id="UP001050975">
    <property type="component" value="Unassembled WGS sequence"/>
</dbReference>
<sequence>MIGGRGECFFTNRLVAASPTRPVFLCIKQAPATNEIKAAGACFFVSKLLGFTAFTASGLNVQND</sequence>
<evidence type="ECO:0000313" key="2">
    <source>
        <dbReference type="Proteomes" id="UP001050975"/>
    </source>
</evidence>
<dbReference type="AlphaFoldDB" id="A0AAV3XKH4"/>
<dbReference type="RefSeq" id="WP_226590926.1">
    <property type="nucleotide sequence ID" value="NZ_BLAY01000183.1"/>
</dbReference>
<comment type="caution">
    <text evidence="1">The sequence shown here is derived from an EMBL/GenBank/DDBJ whole genome shotgun (WGS) entry which is preliminary data.</text>
</comment>
<accession>A0AAV3XKH4</accession>
<gene>
    <name evidence="1" type="ORF">MiSe_76310</name>
</gene>